<name>A0A409VYV1_9AGAR</name>
<dbReference type="EMBL" id="NHYE01005502">
    <property type="protein sequence ID" value="PPQ71437.1"/>
    <property type="molecule type" value="Genomic_DNA"/>
</dbReference>
<proteinExistence type="predicted"/>
<dbReference type="OrthoDB" id="2965800at2759"/>
<feature type="region of interest" description="Disordered" evidence="1">
    <location>
        <begin position="1"/>
        <end position="34"/>
    </location>
</feature>
<evidence type="ECO:0000313" key="3">
    <source>
        <dbReference type="Proteomes" id="UP000284706"/>
    </source>
</evidence>
<accession>A0A409VYV1</accession>
<comment type="caution">
    <text evidence="2">The sequence shown here is derived from an EMBL/GenBank/DDBJ whole genome shotgun (WGS) entry which is preliminary data.</text>
</comment>
<organism evidence="2 3">
    <name type="scientific">Gymnopilus dilepis</name>
    <dbReference type="NCBI Taxonomy" id="231916"/>
    <lineage>
        <taxon>Eukaryota</taxon>
        <taxon>Fungi</taxon>
        <taxon>Dikarya</taxon>
        <taxon>Basidiomycota</taxon>
        <taxon>Agaricomycotina</taxon>
        <taxon>Agaricomycetes</taxon>
        <taxon>Agaricomycetidae</taxon>
        <taxon>Agaricales</taxon>
        <taxon>Agaricineae</taxon>
        <taxon>Hymenogastraceae</taxon>
        <taxon>Gymnopilus</taxon>
    </lineage>
</organism>
<gene>
    <name evidence="2" type="ORF">CVT26_011134</name>
</gene>
<dbReference type="CDD" id="cd21075">
    <property type="entry name" value="DBD_XPA-like"/>
    <property type="match status" value="1"/>
</dbReference>
<sequence length="263" mass="29211">MDLSSSRPAIRMKKNDKSNYDQSTWPQLNHETSKRISKKRGQKLYMLNDPNMEGLPWVEGPTYKFKPSHLYRCTELQFRAWEVYGGPGGFEFAQNMHKRAKEMTEKIGDRAKKTKNGVKHLKDARRERSSQGFHKAGRGGRSQYSHSDRNATATTGAAADDVIELTDSTPPSSPSPVTPRRDLPASGSRNSGTPRQVHGASIGSVGRIRPGSKATPIIVIDSDAEDSVVEWSDDKNSGNSSAEPKYPFRRFASSEVIELTDSE</sequence>
<keyword evidence="3" id="KW-1185">Reference proteome</keyword>
<feature type="compositionally biased region" description="Polar residues" evidence="1">
    <location>
        <begin position="20"/>
        <end position="30"/>
    </location>
</feature>
<dbReference type="Proteomes" id="UP000284706">
    <property type="component" value="Unassembled WGS sequence"/>
</dbReference>
<feature type="region of interest" description="Disordered" evidence="1">
    <location>
        <begin position="105"/>
        <end position="247"/>
    </location>
</feature>
<protein>
    <submittedName>
        <fullName evidence="2">Uncharacterized protein</fullName>
    </submittedName>
</protein>
<dbReference type="AlphaFoldDB" id="A0A409VYV1"/>
<feature type="compositionally biased region" description="Basic and acidic residues" evidence="1">
    <location>
        <begin position="120"/>
        <end position="129"/>
    </location>
</feature>
<evidence type="ECO:0000313" key="2">
    <source>
        <dbReference type="EMBL" id="PPQ71437.1"/>
    </source>
</evidence>
<evidence type="ECO:0000256" key="1">
    <source>
        <dbReference type="SAM" id="MobiDB-lite"/>
    </source>
</evidence>
<dbReference type="InParanoid" id="A0A409VYV1"/>
<reference evidence="2 3" key="1">
    <citation type="journal article" date="2018" name="Evol. Lett.">
        <title>Horizontal gene cluster transfer increased hallucinogenic mushroom diversity.</title>
        <authorList>
            <person name="Reynolds H.T."/>
            <person name="Vijayakumar V."/>
            <person name="Gluck-Thaler E."/>
            <person name="Korotkin H.B."/>
            <person name="Matheny P.B."/>
            <person name="Slot J.C."/>
        </authorList>
    </citation>
    <scope>NUCLEOTIDE SEQUENCE [LARGE SCALE GENOMIC DNA]</scope>
    <source>
        <strain evidence="2 3">SRW20</strain>
    </source>
</reference>